<feature type="chain" id="PRO_5038611392" evidence="2">
    <location>
        <begin position="30"/>
        <end position="416"/>
    </location>
</feature>
<reference evidence="3 4" key="1">
    <citation type="submission" date="2016-08" db="EMBL/GenBank/DDBJ databases">
        <title>Complete genome sequence of Fictibacillus arsenicus G25-54, a strain with toxicity to nematodes and a potential arsenic-resistance activity.</title>
        <authorList>
            <person name="Zheng Z."/>
        </authorList>
    </citation>
    <scope>NUCLEOTIDE SEQUENCE [LARGE SCALE GENOMIC DNA]</scope>
    <source>
        <strain evidence="3 4">G25-54</strain>
    </source>
</reference>
<dbReference type="Proteomes" id="UP000077412">
    <property type="component" value="Chromosome"/>
</dbReference>
<dbReference type="AlphaFoldDB" id="A0A1B1Z0N2"/>
<dbReference type="KEGG" id="far:ABE41_002895"/>
<evidence type="ECO:0000313" key="3">
    <source>
        <dbReference type="EMBL" id="ANX10960.1"/>
    </source>
</evidence>
<proteinExistence type="predicted"/>
<evidence type="ECO:0000313" key="4">
    <source>
        <dbReference type="Proteomes" id="UP000077412"/>
    </source>
</evidence>
<dbReference type="STRING" id="255247.ABE41_002895"/>
<dbReference type="EMBL" id="CP016761">
    <property type="protein sequence ID" value="ANX10960.1"/>
    <property type="molecule type" value="Genomic_DNA"/>
</dbReference>
<sequence length="416" mass="43172">MNIKYPASFVMLFMLFVSLLIGPSFSAAASTDTLQFEDQRLSPTEQENGGSSPGGGSGSTVDPGSVESGQKDNPIGDIFNRVGDFFDDAGEAVVDAWDYTTDKVSDGWDYTVDKVSDGWDYTTEKVSDGWDYTTGLATDAWNGVENWWNDLPPWVQDSIKTAGGIAAAGAVIAGLIAAGVIAAPIGVVAGAGALIGGGVYALLTAGTDNYSFLGSLLATGAGALSLGAGQAFLGTAVLTGARNLFSIGFGQQLVIETGYSFLTGKAFNLRDALIESTSTGVTALLTLGLGARVANASKLGKWGWTGFGALTTGIFGSGVEYFTQGSTSWETFGINVVAGGILTRYAAPLVHKIGEKMSATFAHAGFVDTVTMGVETVEKGVSKGFTDGTKWAWEKTKSGYNKAKDAFISLKGKLGW</sequence>
<evidence type="ECO:0000256" key="1">
    <source>
        <dbReference type="SAM" id="MobiDB-lite"/>
    </source>
</evidence>
<feature type="signal peptide" evidence="2">
    <location>
        <begin position="1"/>
        <end position="29"/>
    </location>
</feature>
<name>A0A1B1Z0N2_9BACL</name>
<dbReference type="Gene3D" id="1.10.287.700">
    <property type="entry name" value="Helix hairpin bin"/>
    <property type="match status" value="1"/>
</dbReference>
<dbReference type="RefSeq" id="WP_066286355.1">
    <property type="nucleotide sequence ID" value="NZ_CP016761.1"/>
</dbReference>
<organism evidence="3 4">
    <name type="scientific">Fictibacillus arsenicus</name>
    <dbReference type="NCBI Taxonomy" id="255247"/>
    <lineage>
        <taxon>Bacteria</taxon>
        <taxon>Bacillati</taxon>
        <taxon>Bacillota</taxon>
        <taxon>Bacilli</taxon>
        <taxon>Bacillales</taxon>
        <taxon>Fictibacillaceae</taxon>
        <taxon>Fictibacillus</taxon>
    </lineage>
</organism>
<keyword evidence="4" id="KW-1185">Reference proteome</keyword>
<evidence type="ECO:0000256" key="2">
    <source>
        <dbReference type="SAM" id="SignalP"/>
    </source>
</evidence>
<gene>
    <name evidence="3" type="ORF">ABE41_002895</name>
</gene>
<accession>A0A1B1Z0N2</accession>
<keyword evidence="2" id="KW-0732">Signal</keyword>
<protein>
    <submittedName>
        <fullName evidence="3">Uncharacterized protein</fullName>
    </submittedName>
</protein>
<feature type="region of interest" description="Disordered" evidence="1">
    <location>
        <begin position="41"/>
        <end position="74"/>
    </location>
</feature>